<keyword evidence="1" id="KW-0812">Transmembrane</keyword>
<feature type="non-terminal residue" evidence="3">
    <location>
        <position position="224"/>
    </location>
</feature>
<dbReference type="EMBL" id="KZ084113">
    <property type="protein sequence ID" value="OSD01205.1"/>
    <property type="molecule type" value="Genomic_DNA"/>
</dbReference>
<dbReference type="InterPro" id="IPR045338">
    <property type="entry name" value="DUF6535"/>
</dbReference>
<feature type="non-terminal residue" evidence="3">
    <location>
        <position position="1"/>
    </location>
</feature>
<sequence length="224" mass="24479">WAKCAQVIEEHHRALVKRWREDIDTLLVYAGLFSAVLTAFNVALYTLLQPDMTVINNALLAQLVAQSNGQSPVPDLTTSGQPFVANPSPSPFHAAASSVWLNTLWFSSLICSLSSASLGMMIKQWLHETEVGLSGTSRDTARLRQLRLDSLEKWHVGVIVATLPVLLQIASALFFAGLLIFLWTLHPVVAKVASAIVALDVFFVLVTLLAPALSEDCPYRSLQS</sequence>
<feature type="transmembrane region" description="Helical" evidence="1">
    <location>
        <begin position="189"/>
        <end position="213"/>
    </location>
</feature>
<protein>
    <recommendedName>
        <fullName evidence="2">DUF6535 domain-containing protein</fullName>
    </recommendedName>
</protein>
<accession>A0A1Y2IJA6</accession>
<reference evidence="3 4" key="1">
    <citation type="journal article" date="2015" name="Biotechnol. Biofuels">
        <title>Enhanced degradation of softwood versus hardwood by the white-rot fungus Pycnoporus coccineus.</title>
        <authorList>
            <person name="Couturier M."/>
            <person name="Navarro D."/>
            <person name="Chevret D."/>
            <person name="Henrissat B."/>
            <person name="Piumi F."/>
            <person name="Ruiz-Duenas F.J."/>
            <person name="Martinez A.T."/>
            <person name="Grigoriev I.V."/>
            <person name="Riley R."/>
            <person name="Lipzen A."/>
            <person name="Berrin J.G."/>
            <person name="Master E.R."/>
            <person name="Rosso M.N."/>
        </authorList>
    </citation>
    <scope>NUCLEOTIDE SEQUENCE [LARGE SCALE GENOMIC DNA]</scope>
    <source>
        <strain evidence="3 4">BRFM310</strain>
    </source>
</reference>
<dbReference type="STRING" id="1353009.A0A1Y2IJA6"/>
<keyword evidence="1" id="KW-0472">Membrane</keyword>
<organism evidence="3 4">
    <name type="scientific">Trametes coccinea (strain BRFM310)</name>
    <name type="common">Pycnoporus coccineus</name>
    <dbReference type="NCBI Taxonomy" id="1353009"/>
    <lineage>
        <taxon>Eukaryota</taxon>
        <taxon>Fungi</taxon>
        <taxon>Dikarya</taxon>
        <taxon>Basidiomycota</taxon>
        <taxon>Agaricomycotina</taxon>
        <taxon>Agaricomycetes</taxon>
        <taxon>Polyporales</taxon>
        <taxon>Polyporaceae</taxon>
        <taxon>Trametes</taxon>
    </lineage>
</organism>
<proteinExistence type="predicted"/>
<keyword evidence="1" id="KW-1133">Transmembrane helix</keyword>
<dbReference type="OrthoDB" id="3185525at2759"/>
<feature type="transmembrane region" description="Helical" evidence="1">
    <location>
        <begin position="154"/>
        <end position="183"/>
    </location>
</feature>
<dbReference type="Pfam" id="PF20153">
    <property type="entry name" value="DUF6535"/>
    <property type="match status" value="1"/>
</dbReference>
<dbReference type="Proteomes" id="UP000193067">
    <property type="component" value="Unassembled WGS sequence"/>
</dbReference>
<evidence type="ECO:0000256" key="1">
    <source>
        <dbReference type="SAM" id="Phobius"/>
    </source>
</evidence>
<feature type="transmembrane region" description="Helical" evidence="1">
    <location>
        <begin position="26"/>
        <end position="48"/>
    </location>
</feature>
<evidence type="ECO:0000313" key="3">
    <source>
        <dbReference type="EMBL" id="OSD01205.1"/>
    </source>
</evidence>
<evidence type="ECO:0000313" key="4">
    <source>
        <dbReference type="Proteomes" id="UP000193067"/>
    </source>
</evidence>
<keyword evidence="4" id="KW-1185">Reference proteome</keyword>
<evidence type="ECO:0000259" key="2">
    <source>
        <dbReference type="Pfam" id="PF20153"/>
    </source>
</evidence>
<feature type="domain" description="DUF6535" evidence="2">
    <location>
        <begin position="1"/>
        <end position="184"/>
    </location>
</feature>
<name>A0A1Y2IJA6_TRAC3</name>
<gene>
    <name evidence="3" type="ORF">PYCCODRAFT_1337545</name>
</gene>
<dbReference type="AlphaFoldDB" id="A0A1Y2IJA6"/>